<dbReference type="InterPro" id="IPR013155">
    <property type="entry name" value="M/V/L/I-tRNA-synth_anticd-bd"/>
</dbReference>
<evidence type="ECO:0000256" key="6">
    <source>
        <dbReference type="ARBA" id="ARBA00023146"/>
    </source>
</evidence>
<dbReference type="Pfam" id="PF13603">
    <property type="entry name" value="tRNA-synt_1_2"/>
    <property type="match status" value="1"/>
</dbReference>
<sequence length="923" mass="103421">MSDSYDPASIEPKWQAQWEADGLYRSQVDWTRPKHYALTMLPYPSGDLHIGHWFAMTPSDARARFMRMRGYNVLFPMGFDAFGLPAETAAIQRNIHPKTWTYANIERMRRQLRSMGAMFDWQREAVSCDPAYYRWTEWFFTQLYDHALAYRGEGMVNWSETLQTVLANEQVIDGKDERTGQPVIQKLMEQWFFAITRYSEELLSYPGLDWPEPVKLMQTNWIGRSEGARVVFTAETGDAIEVFTTRPDTLWGATFMVLAPEHDLVDQLTTEAQRAAVTDYRAQAARATEIERLSDTREKTGVFTGGYAVNPVNGSRIPVWIADYVLSSYGTGAIMAVPAHDQRDFDFARRYGLAIIPVIQPEGEALDGATMATAYVGPGVMVNSAQFDGTPVTAAKGFANPSVNAVGDWLAAEGLGGKSVNFRMRDWLISRQRYWGAPIPAIYSEDGSIAMTPDAQLPVLLPDDVEFMPTGQSPLHFHDGFLHTVDSSGRPARRETDTMDTFMCSSWYQYRYLSPRYEGGPFDPVEAAYWLPVDVYTGGAEHATMHLLYTRFFTKAMRDLGLFAAAEAEMRAHGRDPRGQFDEPMIMLRNQGQILGAAINGDTVLARGRREGSVLLAEHVAVVDAAATTPGVADNTVSGEIMKRTENVLQIDAGGEEWFTVEVTPGAEVDIPSIEGHNNVNQLRQHLEIQRMSKSKGNVVNPDELVAQFGADTVRAYLMFFAKWDQGGPWNYGGIKGPQRLLQDVWEIGRAEYAPTAEDDAASRALRRKTHQTIRKVTQDLDEFSFNTAVAALMELRNTILAARREANVGRAAWDEAVDSLLLLLAPVSPHITEELWARRGRPTSIHQQAWPAFDETIAREEVIELVIQLNGKTRDKIEVPAGLSEDELRRVALESEKVRRMLDGRTPRKVIIARGSLVNIVA</sequence>
<feature type="domain" description="Methionyl/Valyl/Leucyl/Isoleucyl-tRNA synthetase anticodon-binding" evidence="10">
    <location>
        <begin position="764"/>
        <end position="886"/>
    </location>
</feature>
<evidence type="ECO:0000256" key="8">
    <source>
        <dbReference type="HAMAP-Rule" id="MF_00049"/>
    </source>
</evidence>
<feature type="domain" description="Aminoacyl-tRNA synthetase class Ia" evidence="9">
    <location>
        <begin position="13"/>
        <end position="203"/>
    </location>
</feature>
<dbReference type="Gene3D" id="3.40.50.620">
    <property type="entry name" value="HUPs"/>
    <property type="match status" value="2"/>
</dbReference>
<comment type="catalytic activity">
    <reaction evidence="7 8">
        <text>tRNA(Leu) + L-leucine + ATP = L-leucyl-tRNA(Leu) + AMP + diphosphate</text>
        <dbReference type="Rhea" id="RHEA:11688"/>
        <dbReference type="Rhea" id="RHEA-COMP:9613"/>
        <dbReference type="Rhea" id="RHEA-COMP:9622"/>
        <dbReference type="ChEBI" id="CHEBI:30616"/>
        <dbReference type="ChEBI" id="CHEBI:33019"/>
        <dbReference type="ChEBI" id="CHEBI:57427"/>
        <dbReference type="ChEBI" id="CHEBI:78442"/>
        <dbReference type="ChEBI" id="CHEBI:78494"/>
        <dbReference type="ChEBI" id="CHEBI:456215"/>
        <dbReference type="EC" id="6.1.1.4"/>
    </reaction>
</comment>
<dbReference type="InterPro" id="IPR002302">
    <property type="entry name" value="Leu-tRNA-ligase"/>
</dbReference>
<evidence type="ECO:0000256" key="1">
    <source>
        <dbReference type="ARBA" id="ARBA00005594"/>
    </source>
</evidence>
<keyword evidence="13" id="KW-1185">Reference proteome</keyword>
<dbReference type="KEGG" id="pbf:CFX0092_A3475"/>
<keyword evidence="8" id="KW-0963">Cytoplasm</keyword>
<dbReference type="SUPFAM" id="SSF52374">
    <property type="entry name" value="Nucleotidylyl transferase"/>
    <property type="match status" value="1"/>
</dbReference>
<protein>
    <recommendedName>
        <fullName evidence="8">Leucine--tRNA ligase</fullName>
        <ecNumber evidence="8">6.1.1.4</ecNumber>
    </recommendedName>
    <alternativeName>
        <fullName evidence="8">Leucyl-tRNA synthetase</fullName>
        <shortName evidence="8">LeuRS</shortName>
    </alternativeName>
</protein>
<gene>
    <name evidence="8 12" type="primary">leuS</name>
    <name evidence="12" type="ORF">CFX0092_A3475</name>
</gene>
<dbReference type="InterPro" id="IPR014729">
    <property type="entry name" value="Rossmann-like_a/b/a_fold"/>
</dbReference>
<organism evidence="12 13">
    <name type="scientific">Candidatus Promineifilum breve</name>
    <dbReference type="NCBI Taxonomy" id="1806508"/>
    <lineage>
        <taxon>Bacteria</taxon>
        <taxon>Bacillati</taxon>
        <taxon>Chloroflexota</taxon>
        <taxon>Ardenticatenia</taxon>
        <taxon>Candidatus Promineifilales</taxon>
        <taxon>Candidatus Promineifilaceae</taxon>
        <taxon>Candidatus Promineifilum</taxon>
    </lineage>
</organism>
<keyword evidence="3 8" id="KW-0547">Nucleotide-binding</keyword>
<evidence type="ECO:0000259" key="10">
    <source>
        <dbReference type="Pfam" id="PF08264"/>
    </source>
</evidence>
<dbReference type="AlphaFoldDB" id="A0A161JML8"/>
<dbReference type="RefSeq" id="WP_095044581.1">
    <property type="nucleotide sequence ID" value="NZ_LN890655.1"/>
</dbReference>
<evidence type="ECO:0000313" key="12">
    <source>
        <dbReference type="EMBL" id="CUS05353.2"/>
    </source>
</evidence>
<dbReference type="Gene3D" id="1.10.730.10">
    <property type="entry name" value="Isoleucyl-tRNA Synthetase, Domain 1"/>
    <property type="match status" value="1"/>
</dbReference>
<feature type="short sequence motif" description="'KMSKS' region" evidence="8">
    <location>
        <begin position="691"/>
        <end position="695"/>
    </location>
</feature>
<comment type="similarity">
    <text evidence="1 8">Belongs to the class-I aminoacyl-tRNA synthetase family.</text>
</comment>
<keyword evidence="4 8" id="KW-0067">ATP-binding</keyword>
<dbReference type="HAMAP" id="MF_00049_B">
    <property type="entry name" value="Leu_tRNA_synth_B"/>
    <property type="match status" value="1"/>
</dbReference>
<dbReference type="GO" id="GO:0004823">
    <property type="term" value="F:leucine-tRNA ligase activity"/>
    <property type="evidence" value="ECO:0007669"/>
    <property type="project" value="UniProtKB-UniRule"/>
</dbReference>
<dbReference type="FunFam" id="1.10.730.10:FF:000002">
    <property type="entry name" value="Leucine--tRNA ligase"/>
    <property type="match status" value="1"/>
</dbReference>
<dbReference type="NCBIfam" id="TIGR00396">
    <property type="entry name" value="leuS_bact"/>
    <property type="match status" value="1"/>
</dbReference>
<reference evidence="12" key="1">
    <citation type="submission" date="2016-01" db="EMBL/GenBank/DDBJ databases">
        <authorList>
            <person name="Mcilroy J.S."/>
            <person name="Karst M S."/>
            <person name="Albertsen M."/>
        </authorList>
    </citation>
    <scope>NUCLEOTIDE SEQUENCE</scope>
    <source>
        <strain evidence="12">Cfx-K</strain>
    </source>
</reference>
<evidence type="ECO:0000259" key="9">
    <source>
        <dbReference type="Pfam" id="PF00133"/>
    </source>
</evidence>
<dbReference type="Gene3D" id="3.90.740.10">
    <property type="entry name" value="Valyl/Leucyl/Isoleucyl-tRNA synthetase, editing domain"/>
    <property type="match status" value="1"/>
</dbReference>
<dbReference type="PANTHER" id="PTHR43740:SF2">
    <property type="entry name" value="LEUCINE--TRNA LIGASE, MITOCHONDRIAL"/>
    <property type="match status" value="1"/>
</dbReference>
<dbReference type="PRINTS" id="PR00985">
    <property type="entry name" value="TRNASYNTHLEU"/>
</dbReference>
<keyword evidence="5 8" id="KW-0648">Protein biosynthesis</keyword>
<dbReference type="PANTHER" id="PTHR43740">
    <property type="entry name" value="LEUCYL-TRNA SYNTHETASE"/>
    <property type="match status" value="1"/>
</dbReference>
<feature type="short sequence motif" description="'HIGH' region" evidence="8">
    <location>
        <begin position="42"/>
        <end position="52"/>
    </location>
</feature>
<dbReference type="CDD" id="cd00812">
    <property type="entry name" value="LeuRS_core"/>
    <property type="match status" value="1"/>
</dbReference>
<evidence type="ECO:0000256" key="4">
    <source>
        <dbReference type="ARBA" id="ARBA00022840"/>
    </source>
</evidence>
<evidence type="ECO:0000259" key="11">
    <source>
        <dbReference type="Pfam" id="PF13603"/>
    </source>
</evidence>
<dbReference type="OrthoDB" id="9810365at2"/>
<evidence type="ECO:0000256" key="2">
    <source>
        <dbReference type="ARBA" id="ARBA00022598"/>
    </source>
</evidence>
<evidence type="ECO:0000256" key="3">
    <source>
        <dbReference type="ARBA" id="ARBA00022741"/>
    </source>
</evidence>
<dbReference type="GO" id="GO:0005829">
    <property type="term" value="C:cytosol"/>
    <property type="evidence" value="ECO:0007669"/>
    <property type="project" value="TreeGrafter"/>
</dbReference>
<dbReference type="InterPro" id="IPR009080">
    <property type="entry name" value="tRNAsynth_Ia_anticodon-bd"/>
</dbReference>
<proteinExistence type="inferred from homology"/>
<dbReference type="GO" id="GO:0006429">
    <property type="term" value="P:leucyl-tRNA aminoacylation"/>
    <property type="evidence" value="ECO:0007669"/>
    <property type="project" value="UniProtKB-UniRule"/>
</dbReference>
<dbReference type="Proteomes" id="UP000215027">
    <property type="component" value="Chromosome I"/>
</dbReference>
<accession>A0A161JML8</accession>
<feature type="binding site" evidence="8">
    <location>
        <position position="694"/>
    </location>
    <ligand>
        <name>ATP</name>
        <dbReference type="ChEBI" id="CHEBI:30616"/>
    </ligand>
</feature>
<dbReference type="InterPro" id="IPR002300">
    <property type="entry name" value="aa-tRNA-synth_Ia"/>
</dbReference>
<dbReference type="GO" id="GO:0005524">
    <property type="term" value="F:ATP binding"/>
    <property type="evidence" value="ECO:0007669"/>
    <property type="project" value="UniProtKB-UniRule"/>
</dbReference>
<name>A0A161JML8_9CHLR</name>
<keyword evidence="6 8" id="KW-0030">Aminoacyl-tRNA synthetase</keyword>
<dbReference type="SUPFAM" id="SSF47323">
    <property type="entry name" value="Anticodon-binding domain of a subclass of class I aminoacyl-tRNA synthetases"/>
    <property type="match status" value="1"/>
</dbReference>
<dbReference type="EC" id="6.1.1.4" evidence="8"/>
<dbReference type="GO" id="GO:0002161">
    <property type="term" value="F:aminoacyl-tRNA deacylase activity"/>
    <property type="evidence" value="ECO:0007669"/>
    <property type="project" value="InterPro"/>
</dbReference>
<dbReference type="InterPro" id="IPR009008">
    <property type="entry name" value="Val/Leu/Ile-tRNA-synth_edit"/>
</dbReference>
<evidence type="ECO:0000313" key="13">
    <source>
        <dbReference type="Proteomes" id="UP000215027"/>
    </source>
</evidence>
<dbReference type="Pfam" id="PF08264">
    <property type="entry name" value="Anticodon_1"/>
    <property type="match status" value="1"/>
</dbReference>
<feature type="domain" description="Leucyl-tRNA synthetase editing" evidence="11">
    <location>
        <begin position="220"/>
        <end position="396"/>
    </location>
</feature>
<dbReference type="Pfam" id="PF00133">
    <property type="entry name" value="tRNA-synt_1"/>
    <property type="match status" value="2"/>
</dbReference>
<dbReference type="SUPFAM" id="SSF50677">
    <property type="entry name" value="ValRS/IleRS/LeuRS editing domain"/>
    <property type="match status" value="1"/>
</dbReference>
<feature type="domain" description="Aminoacyl-tRNA synthetase class Ia" evidence="9">
    <location>
        <begin position="424"/>
        <end position="515"/>
    </location>
</feature>
<dbReference type="InterPro" id="IPR025709">
    <property type="entry name" value="Leu_tRNA-synth_edit"/>
</dbReference>
<keyword evidence="2 8" id="KW-0436">Ligase</keyword>
<evidence type="ECO:0000256" key="7">
    <source>
        <dbReference type="ARBA" id="ARBA00047469"/>
    </source>
</evidence>
<evidence type="ECO:0000256" key="5">
    <source>
        <dbReference type="ARBA" id="ARBA00022917"/>
    </source>
</evidence>
<dbReference type="EMBL" id="LN890655">
    <property type="protein sequence ID" value="CUS05353.2"/>
    <property type="molecule type" value="Genomic_DNA"/>
</dbReference>
<dbReference type="CDD" id="cd07958">
    <property type="entry name" value="Anticodon_Ia_Leu_BEm"/>
    <property type="match status" value="1"/>
</dbReference>
<comment type="subcellular location">
    <subcellularLocation>
        <location evidence="8">Cytoplasm</location>
    </subcellularLocation>
</comment>